<organism evidence="2 3">
    <name type="scientific">Xaviernesmea oryzae</name>
    <dbReference type="NCBI Taxonomy" id="464029"/>
    <lineage>
        <taxon>Bacteria</taxon>
        <taxon>Pseudomonadati</taxon>
        <taxon>Pseudomonadota</taxon>
        <taxon>Alphaproteobacteria</taxon>
        <taxon>Hyphomicrobiales</taxon>
        <taxon>Rhizobiaceae</taxon>
        <taxon>Rhizobium/Agrobacterium group</taxon>
        <taxon>Xaviernesmea</taxon>
    </lineage>
</organism>
<dbReference type="AlphaFoldDB" id="A0A1X7DV27"/>
<dbReference type="OrthoDB" id="9808398at2"/>
<dbReference type="Proteomes" id="UP000192903">
    <property type="component" value="Unassembled WGS sequence"/>
</dbReference>
<gene>
    <name evidence="2" type="ORF">SAMN02982989_5906</name>
</gene>
<evidence type="ECO:0000313" key="2">
    <source>
        <dbReference type="EMBL" id="SMF22020.1"/>
    </source>
</evidence>
<sequence>MAIEISGRSRFVRANGLRHHVLDYGRGDKGTIVMLPGITSPAATADFLAVPLSKMGFRVVVPDLRGRGQTDIAPSGQYRIEDYAADVAGLIDAFDIADEIVIGHSLGARIAAAYAVLHDPEKPRRLVLVDPPTSGPGRGPYPTSRDSFLTQLNEAKRGSSVDEARRFYPKWPERELRLRLDVLPSCDETAVLETHAGFESEDFFPFWAKLKRPAILLRGAESPVVPPSAAADLAAANPTIPIVAIPGAGHMIPWDNFRGFFEVLAPVLTGGRKH</sequence>
<dbReference type="InterPro" id="IPR029058">
    <property type="entry name" value="AB_hydrolase_fold"/>
</dbReference>
<accession>A0A1X7DV27</accession>
<dbReference type="STRING" id="464029.SAMN02982989_5906"/>
<dbReference type="SUPFAM" id="SSF53474">
    <property type="entry name" value="alpha/beta-Hydrolases"/>
    <property type="match status" value="1"/>
</dbReference>
<feature type="domain" description="AB hydrolase-1" evidence="1">
    <location>
        <begin position="31"/>
        <end position="256"/>
    </location>
</feature>
<reference evidence="3" key="1">
    <citation type="submission" date="2017-04" db="EMBL/GenBank/DDBJ databases">
        <authorList>
            <person name="Varghese N."/>
            <person name="Submissions S."/>
        </authorList>
    </citation>
    <scope>NUCLEOTIDE SEQUENCE [LARGE SCALE GENOMIC DNA]</scope>
    <source>
        <strain evidence="3">B4P</strain>
    </source>
</reference>
<evidence type="ECO:0000259" key="1">
    <source>
        <dbReference type="Pfam" id="PF00561"/>
    </source>
</evidence>
<dbReference type="RefSeq" id="WP_085421260.1">
    <property type="nucleotide sequence ID" value="NZ_FXAF01000003.1"/>
</dbReference>
<evidence type="ECO:0000313" key="3">
    <source>
        <dbReference type="Proteomes" id="UP000192903"/>
    </source>
</evidence>
<dbReference type="Gene3D" id="3.40.50.1820">
    <property type="entry name" value="alpha/beta hydrolase"/>
    <property type="match status" value="1"/>
</dbReference>
<dbReference type="PANTHER" id="PTHR43194:SF2">
    <property type="entry name" value="PEROXISOMAL MEMBRANE PROTEIN LPX1"/>
    <property type="match status" value="1"/>
</dbReference>
<dbReference type="EMBL" id="FXAF01000003">
    <property type="protein sequence ID" value="SMF22020.1"/>
    <property type="molecule type" value="Genomic_DNA"/>
</dbReference>
<dbReference type="PRINTS" id="PR00111">
    <property type="entry name" value="ABHYDROLASE"/>
</dbReference>
<dbReference type="PANTHER" id="PTHR43194">
    <property type="entry name" value="HYDROLASE ALPHA/BETA FOLD FAMILY"/>
    <property type="match status" value="1"/>
</dbReference>
<name>A0A1X7DV27_9HYPH</name>
<keyword evidence="3" id="KW-1185">Reference proteome</keyword>
<dbReference type="InterPro" id="IPR050228">
    <property type="entry name" value="Carboxylesterase_BioH"/>
</dbReference>
<dbReference type="InterPro" id="IPR000073">
    <property type="entry name" value="AB_hydrolase_1"/>
</dbReference>
<protein>
    <submittedName>
        <fullName evidence="2">N-formylmaleamate deformylase</fullName>
    </submittedName>
</protein>
<proteinExistence type="predicted"/>
<dbReference type="Pfam" id="PF00561">
    <property type="entry name" value="Abhydrolase_1"/>
    <property type="match status" value="1"/>
</dbReference>